<feature type="region of interest" description="Disordered" evidence="2">
    <location>
        <begin position="45"/>
        <end position="64"/>
    </location>
</feature>
<dbReference type="PROSITE" id="PS51767">
    <property type="entry name" value="PEPTIDASE_A1"/>
    <property type="match status" value="1"/>
</dbReference>
<evidence type="ECO:0000313" key="5">
    <source>
        <dbReference type="Proteomes" id="UP000694864"/>
    </source>
</evidence>
<dbReference type="PRINTS" id="PR00792">
    <property type="entry name" value="PEPSIN"/>
</dbReference>
<comment type="similarity">
    <text evidence="1">Belongs to the peptidase A1 family.</text>
</comment>
<dbReference type="RefSeq" id="XP_019097193.1">
    <property type="nucleotide sequence ID" value="XM_019241648.1"/>
</dbReference>
<dbReference type="Pfam" id="PF14543">
    <property type="entry name" value="TAXi_N"/>
    <property type="match status" value="1"/>
</dbReference>
<feature type="domain" description="Peptidase A1" evidence="4">
    <location>
        <begin position="134"/>
        <end position="470"/>
    </location>
</feature>
<proteinExistence type="inferred from homology"/>
<gene>
    <name evidence="6" type="primary">LOC104769286</name>
</gene>
<feature type="chain" id="PRO_5046254795" evidence="3">
    <location>
        <begin position="26"/>
        <end position="475"/>
    </location>
</feature>
<evidence type="ECO:0000259" key="4">
    <source>
        <dbReference type="PROSITE" id="PS51767"/>
    </source>
</evidence>
<dbReference type="PANTHER" id="PTHR13683:SF750">
    <property type="entry name" value="ASPARTYL PROTEASE AED1"/>
    <property type="match status" value="1"/>
</dbReference>
<accession>A0ABM1RDV5</accession>
<dbReference type="InterPro" id="IPR001461">
    <property type="entry name" value="Aspartic_peptidase_A1"/>
</dbReference>
<dbReference type="Proteomes" id="UP000694864">
    <property type="component" value="Chromosome 20"/>
</dbReference>
<dbReference type="PANTHER" id="PTHR13683">
    <property type="entry name" value="ASPARTYL PROTEASES"/>
    <property type="match status" value="1"/>
</dbReference>
<evidence type="ECO:0000256" key="1">
    <source>
        <dbReference type="ARBA" id="ARBA00007447"/>
    </source>
</evidence>
<dbReference type="Pfam" id="PF14541">
    <property type="entry name" value="TAXi_C"/>
    <property type="match status" value="1"/>
</dbReference>
<dbReference type="GeneID" id="104769286"/>
<sequence>MSIMKNFLNVILILCVCLNWCFTEGAEEKESGKVDSYTFQVSSLFPSSSSSCTPSSKASNKKSSLPVVHMHGACSHLSSNKDARLDHDEILRRDQARVKSIHSKLSKNNADGVSMTKSTELPAKDGTTIGSANYIVTIGIGTPKHDVSLTFDTGSGLTWTQCQPCLESCYSQQEPIFNPSTSSSYQNVSCSSPMCGNNSSCSGNNSSCNSGTNCRYGIRYADGSVTIGVLAKEKFTLTNSDVLDNIYFGCGENNTGLFNGAAGILGLGRGKRSLPTQTATIYNNIFSYCLPSSASNTGHLTFGSDGISGSAKFTPFTSFPIPSLYGITIVGISVGDKKLEITPTTFSTYGAIIDSGTVITRLPTKVYAELRSVFKEKMSSYKATSGNGYFDTCYDFTGLDTITIPKIAFFFAGGTVVDLPGIGILYPLTRSQVCLAFAGDNEHIPAIFGNVQQKTMEIVYDVAGGRVGFAPNGCS</sequence>
<dbReference type="InterPro" id="IPR033873">
    <property type="entry name" value="CND41-like"/>
</dbReference>
<feature type="compositionally biased region" description="Low complexity" evidence="2">
    <location>
        <begin position="45"/>
        <end position="58"/>
    </location>
</feature>
<dbReference type="InterPro" id="IPR032861">
    <property type="entry name" value="TAXi_N"/>
</dbReference>
<keyword evidence="5" id="KW-1185">Reference proteome</keyword>
<feature type="signal peptide" evidence="3">
    <location>
        <begin position="1"/>
        <end position="25"/>
    </location>
</feature>
<dbReference type="InterPro" id="IPR033121">
    <property type="entry name" value="PEPTIDASE_A1"/>
</dbReference>
<evidence type="ECO:0000256" key="3">
    <source>
        <dbReference type="SAM" id="SignalP"/>
    </source>
</evidence>
<dbReference type="SUPFAM" id="SSF50630">
    <property type="entry name" value="Acid proteases"/>
    <property type="match status" value="1"/>
</dbReference>
<keyword evidence="3" id="KW-0732">Signal</keyword>
<evidence type="ECO:0000256" key="2">
    <source>
        <dbReference type="SAM" id="MobiDB-lite"/>
    </source>
</evidence>
<organism evidence="5 6">
    <name type="scientific">Camelina sativa</name>
    <name type="common">False flax</name>
    <name type="synonym">Myagrum sativum</name>
    <dbReference type="NCBI Taxonomy" id="90675"/>
    <lineage>
        <taxon>Eukaryota</taxon>
        <taxon>Viridiplantae</taxon>
        <taxon>Streptophyta</taxon>
        <taxon>Embryophyta</taxon>
        <taxon>Tracheophyta</taxon>
        <taxon>Spermatophyta</taxon>
        <taxon>Magnoliopsida</taxon>
        <taxon>eudicotyledons</taxon>
        <taxon>Gunneridae</taxon>
        <taxon>Pentapetalae</taxon>
        <taxon>rosids</taxon>
        <taxon>malvids</taxon>
        <taxon>Brassicales</taxon>
        <taxon>Brassicaceae</taxon>
        <taxon>Camelineae</taxon>
        <taxon>Camelina</taxon>
    </lineage>
</organism>
<reference evidence="6" key="2">
    <citation type="submission" date="2025-08" db="UniProtKB">
        <authorList>
            <consortium name="RefSeq"/>
        </authorList>
    </citation>
    <scope>IDENTIFICATION</scope>
    <source>
        <tissue evidence="6">Leaf</tissue>
    </source>
</reference>
<dbReference type="Gene3D" id="2.40.70.10">
    <property type="entry name" value="Acid Proteases"/>
    <property type="match status" value="2"/>
</dbReference>
<dbReference type="InterPro" id="IPR032799">
    <property type="entry name" value="TAXi_C"/>
</dbReference>
<dbReference type="CDD" id="cd05472">
    <property type="entry name" value="cnd41_like"/>
    <property type="match status" value="1"/>
</dbReference>
<evidence type="ECO:0000313" key="6">
    <source>
        <dbReference type="RefSeq" id="XP_019097193.1"/>
    </source>
</evidence>
<dbReference type="InterPro" id="IPR021109">
    <property type="entry name" value="Peptidase_aspartic_dom_sf"/>
</dbReference>
<reference evidence="5" key="1">
    <citation type="journal article" date="2014" name="Nat. Commun.">
        <title>The emerging biofuel crop Camelina sativa retains a highly undifferentiated hexaploid genome structure.</title>
        <authorList>
            <person name="Kagale S."/>
            <person name="Koh C."/>
            <person name="Nixon J."/>
            <person name="Bollina V."/>
            <person name="Clarke W.E."/>
            <person name="Tuteja R."/>
            <person name="Spillane C."/>
            <person name="Robinson S.J."/>
            <person name="Links M.G."/>
            <person name="Clarke C."/>
            <person name="Higgins E.E."/>
            <person name="Huebert T."/>
            <person name="Sharpe A.G."/>
            <person name="Parkin I.A."/>
        </authorList>
    </citation>
    <scope>NUCLEOTIDE SEQUENCE [LARGE SCALE GENOMIC DNA]</scope>
    <source>
        <strain evidence="5">cv. DH55</strain>
    </source>
</reference>
<protein>
    <submittedName>
        <fullName evidence="6">Aspartyl protease AED1-like isoform X3</fullName>
    </submittedName>
</protein>
<name>A0ABM1RDV5_CAMSA</name>